<dbReference type="RefSeq" id="WP_042450569.1">
    <property type="nucleotide sequence ID" value="NZ_BBPN01000019.1"/>
</dbReference>
<evidence type="ECO:0000313" key="10">
    <source>
        <dbReference type="Proteomes" id="UP000183015"/>
    </source>
</evidence>
<dbReference type="Proteomes" id="UP000183015">
    <property type="component" value="Unassembled WGS sequence"/>
</dbReference>
<feature type="signal peptide" evidence="7">
    <location>
        <begin position="1"/>
        <end position="26"/>
    </location>
</feature>
<name>A0A1H7U7M7_STRJI</name>
<keyword evidence="3" id="KW-0964">Secreted</keyword>
<evidence type="ECO:0000256" key="2">
    <source>
        <dbReference type="ARBA" id="ARBA00022512"/>
    </source>
</evidence>
<dbReference type="OrthoDB" id="3855613at2"/>
<gene>
    <name evidence="9" type="ORF">SAMN05414137_115115</name>
</gene>
<keyword evidence="5" id="KW-0130">Cell adhesion</keyword>
<accession>A0A1H7U7M7</accession>
<protein>
    <submittedName>
        <fullName evidence="9">Small secreted domain</fullName>
    </submittedName>
</protein>
<organism evidence="9 10">
    <name type="scientific">Streptacidiphilus jiangxiensis</name>
    <dbReference type="NCBI Taxonomy" id="235985"/>
    <lineage>
        <taxon>Bacteria</taxon>
        <taxon>Bacillati</taxon>
        <taxon>Actinomycetota</taxon>
        <taxon>Actinomycetes</taxon>
        <taxon>Kitasatosporales</taxon>
        <taxon>Streptomycetaceae</taxon>
        <taxon>Streptacidiphilus</taxon>
    </lineage>
</organism>
<evidence type="ECO:0000256" key="4">
    <source>
        <dbReference type="ARBA" id="ARBA00022729"/>
    </source>
</evidence>
<feature type="chain" id="PRO_5010223938" evidence="7">
    <location>
        <begin position="27"/>
        <end position="80"/>
    </location>
</feature>
<evidence type="ECO:0000256" key="1">
    <source>
        <dbReference type="ARBA" id="ARBA00004191"/>
    </source>
</evidence>
<comment type="subcellular location">
    <subcellularLocation>
        <location evidence="1">Secreted</location>
        <location evidence="1">Cell wall</location>
    </subcellularLocation>
</comment>
<proteinExistence type="predicted"/>
<dbReference type="EMBL" id="FOAZ01000015">
    <property type="protein sequence ID" value="SEL92715.1"/>
    <property type="molecule type" value="Genomic_DNA"/>
</dbReference>
<keyword evidence="6" id="KW-0034">Amyloid</keyword>
<dbReference type="Pfam" id="PF03777">
    <property type="entry name" value="ChpA-C"/>
    <property type="match status" value="1"/>
</dbReference>
<feature type="domain" description="Chaplin" evidence="8">
    <location>
        <begin position="39"/>
        <end position="79"/>
    </location>
</feature>
<keyword evidence="4 7" id="KW-0732">Signal</keyword>
<evidence type="ECO:0000313" key="9">
    <source>
        <dbReference type="EMBL" id="SEL92715.1"/>
    </source>
</evidence>
<dbReference type="STRING" id="235985.SAMN05414137_115115"/>
<sequence>MQVKKIAAVVATAGALGLAGAGIASANDGASAQGAAWNSPGVLSGNVIQVPVHIPVNVCGNTINVIGLLNPAFGNHCENN</sequence>
<keyword evidence="2" id="KW-0134">Cell wall</keyword>
<evidence type="ECO:0000256" key="6">
    <source>
        <dbReference type="ARBA" id="ARBA00023087"/>
    </source>
</evidence>
<evidence type="ECO:0000259" key="8">
    <source>
        <dbReference type="PROSITE" id="PS51884"/>
    </source>
</evidence>
<evidence type="ECO:0000256" key="3">
    <source>
        <dbReference type="ARBA" id="ARBA00022525"/>
    </source>
</evidence>
<dbReference type="AlphaFoldDB" id="A0A1H7U7M7"/>
<reference evidence="10" key="1">
    <citation type="submission" date="2016-10" db="EMBL/GenBank/DDBJ databases">
        <authorList>
            <person name="Varghese N."/>
        </authorList>
    </citation>
    <scope>NUCLEOTIDE SEQUENCE [LARGE SCALE GENOMIC DNA]</scope>
    <source>
        <strain evidence="10">DSM 45096 / BCRC 16803 / CGMCC 4.1857 / CIP 109030 / JCM 12277 / KCTC 19219 / NBRC 100920 / 33214</strain>
    </source>
</reference>
<dbReference type="PROSITE" id="PS51884">
    <property type="entry name" value="CHAPLIN"/>
    <property type="match status" value="1"/>
</dbReference>
<dbReference type="InterPro" id="IPR005528">
    <property type="entry name" value="ChpA-H"/>
</dbReference>
<evidence type="ECO:0000256" key="5">
    <source>
        <dbReference type="ARBA" id="ARBA00022889"/>
    </source>
</evidence>
<dbReference type="eggNOG" id="ENOG50348JU">
    <property type="taxonomic scope" value="Bacteria"/>
</dbReference>
<keyword evidence="10" id="KW-1185">Reference proteome</keyword>
<dbReference type="GO" id="GO:0007155">
    <property type="term" value="P:cell adhesion"/>
    <property type="evidence" value="ECO:0007669"/>
    <property type="project" value="UniProtKB-KW"/>
</dbReference>
<evidence type="ECO:0000256" key="7">
    <source>
        <dbReference type="SAM" id="SignalP"/>
    </source>
</evidence>